<dbReference type="Proteomes" id="UP000663870">
    <property type="component" value="Unassembled WGS sequence"/>
</dbReference>
<evidence type="ECO:0000256" key="1">
    <source>
        <dbReference type="SAM" id="MobiDB-lite"/>
    </source>
</evidence>
<sequence length="82" mass="9377">ILSSGEGGNDHHMQDKQHSSLTINDCSSALDNDAFEYQEYYDNEHDNTITADDIEYCFLDRSPPLYNAHGKNFVTFKCCKTH</sequence>
<accession>A0A816FMQ2</accession>
<dbReference type="EMBL" id="CAJNOL010013377">
    <property type="protein sequence ID" value="CAF1663521.1"/>
    <property type="molecule type" value="Genomic_DNA"/>
</dbReference>
<evidence type="ECO:0000313" key="2">
    <source>
        <dbReference type="EMBL" id="CAF1520955.1"/>
    </source>
</evidence>
<feature type="non-terminal residue" evidence="4">
    <location>
        <position position="1"/>
    </location>
</feature>
<evidence type="ECO:0000313" key="4">
    <source>
        <dbReference type="EMBL" id="CAF1663521.1"/>
    </source>
</evidence>
<feature type="compositionally biased region" description="Basic and acidic residues" evidence="1">
    <location>
        <begin position="8"/>
        <end position="18"/>
    </location>
</feature>
<gene>
    <name evidence="4" type="ORF">JXQ802_LOCUS56437</name>
    <name evidence="3" type="ORF">PYM288_LOCUS39872</name>
    <name evidence="2" type="ORF">ZHD862_LOCUS38367</name>
</gene>
<organism evidence="4 5">
    <name type="scientific">Rotaria sordida</name>
    <dbReference type="NCBI Taxonomy" id="392033"/>
    <lineage>
        <taxon>Eukaryota</taxon>
        <taxon>Metazoa</taxon>
        <taxon>Spiralia</taxon>
        <taxon>Gnathifera</taxon>
        <taxon>Rotifera</taxon>
        <taxon>Eurotatoria</taxon>
        <taxon>Bdelloidea</taxon>
        <taxon>Philodinida</taxon>
        <taxon>Philodinidae</taxon>
        <taxon>Rotaria</taxon>
    </lineage>
</organism>
<reference evidence="4" key="1">
    <citation type="submission" date="2021-02" db="EMBL/GenBank/DDBJ databases">
        <authorList>
            <person name="Nowell W R."/>
        </authorList>
    </citation>
    <scope>NUCLEOTIDE SEQUENCE</scope>
</reference>
<comment type="caution">
    <text evidence="4">The sequence shown here is derived from an EMBL/GenBank/DDBJ whole genome shotgun (WGS) entry which is preliminary data.</text>
</comment>
<dbReference type="AlphaFoldDB" id="A0A816FMQ2"/>
<dbReference type="EMBL" id="CAJNOH010011525">
    <property type="protein sequence ID" value="CAF1525783.1"/>
    <property type="molecule type" value="Genomic_DNA"/>
</dbReference>
<feature type="region of interest" description="Disordered" evidence="1">
    <location>
        <begin position="1"/>
        <end position="20"/>
    </location>
</feature>
<dbReference type="Proteomes" id="UP000663854">
    <property type="component" value="Unassembled WGS sequence"/>
</dbReference>
<dbReference type="Proteomes" id="UP000663864">
    <property type="component" value="Unassembled WGS sequence"/>
</dbReference>
<name>A0A816FMQ2_9BILA</name>
<proteinExistence type="predicted"/>
<protein>
    <submittedName>
        <fullName evidence="4">Uncharacterized protein</fullName>
    </submittedName>
</protein>
<keyword evidence="5" id="KW-1185">Reference proteome</keyword>
<dbReference type="EMBL" id="CAJNOT010008794">
    <property type="protein sequence ID" value="CAF1520955.1"/>
    <property type="molecule type" value="Genomic_DNA"/>
</dbReference>
<evidence type="ECO:0000313" key="3">
    <source>
        <dbReference type="EMBL" id="CAF1525783.1"/>
    </source>
</evidence>
<evidence type="ECO:0000313" key="5">
    <source>
        <dbReference type="Proteomes" id="UP000663870"/>
    </source>
</evidence>